<accession>A0A5C1E961</accession>
<feature type="region of interest" description="Disordered" evidence="10">
    <location>
        <begin position="113"/>
        <end position="142"/>
    </location>
</feature>
<keyword evidence="7 8" id="KW-0131">Cell cycle</keyword>
<dbReference type="GO" id="GO:0032153">
    <property type="term" value="C:cell division site"/>
    <property type="evidence" value="ECO:0007669"/>
    <property type="project" value="TreeGrafter"/>
</dbReference>
<dbReference type="InterPro" id="IPR007449">
    <property type="entry name" value="ZipA_FtsZ-bd_C"/>
</dbReference>
<proteinExistence type="inferred from homology"/>
<keyword evidence="3 8" id="KW-0132">Cell division</keyword>
<evidence type="ECO:0000256" key="1">
    <source>
        <dbReference type="ARBA" id="ARBA00022475"/>
    </source>
</evidence>
<evidence type="ECO:0000256" key="10">
    <source>
        <dbReference type="SAM" id="MobiDB-lite"/>
    </source>
</evidence>
<comment type="similarity">
    <text evidence="8">Belongs to the ZipA family.</text>
</comment>
<dbReference type="RefSeq" id="WP_149425483.1">
    <property type="nucleotide sequence ID" value="NZ_CP022579.1"/>
</dbReference>
<dbReference type="Proteomes" id="UP000323671">
    <property type="component" value="Chromosome"/>
</dbReference>
<dbReference type="AlphaFoldDB" id="A0A5C1E961"/>
<comment type="subcellular location">
    <subcellularLocation>
        <location evidence="9">Cell inner membrane</location>
        <topology evidence="9">Single-pass type I membrane protein</topology>
    </subcellularLocation>
</comment>
<dbReference type="SMART" id="SM00771">
    <property type="entry name" value="ZipA_C"/>
    <property type="match status" value="1"/>
</dbReference>
<dbReference type="EMBL" id="CP022579">
    <property type="protein sequence ID" value="QEL65159.1"/>
    <property type="molecule type" value="Genomic_DNA"/>
</dbReference>
<keyword evidence="4 9" id="KW-0812">Transmembrane</keyword>
<evidence type="ECO:0000256" key="9">
    <source>
        <dbReference type="RuleBase" id="RU003613"/>
    </source>
</evidence>
<keyword evidence="1 9" id="KW-1003">Cell membrane</keyword>
<gene>
    <name evidence="12" type="primary">zipA</name>
    <name evidence="12" type="ORF">OTERR_16830</name>
</gene>
<evidence type="ECO:0000256" key="3">
    <source>
        <dbReference type="ARBA" id="ARBA00022618"/>
    </source>
</evidence>
<dbReference type="PANTHER" id="PTHR38685:SF1">
    <property type="entry name" value="CELL DIVISION PROTEIN ZIPA"/>
    <property type="match status" value="1"/>
</dbReference>
<dbReference type="KEGG" id="otr:OTERR_16830"/>
<keyword evidence="13" id="KW-1185">Reference proteome</keyword>
<dbReference type="GO" id="GO:0000917">
    <property type="term" value="P:division septum assembly"/>
    <property type="evidence" value="ECO:0007669"/>
    <property type="project" value="TreeGrafter"/>
</dbReference>
<comment type="function">
    <text evidence="8">Essential cell division protein that stabilizes the FtsZ protofilaments by cross-linking them and that serves as a cytoplasmic membrane anchor for the Z ring. Also required for the recruitment to the septal ring of downstream cell division proteins.</text>
</comment>
<keyword evidence="2 9" id="KW-0997">Cell inner membrane</keyword>
<dbReference type="Gene3D" id="3.30.1400.10">
    <property type="entry name" value="ZipA, C-terminal FtsZ-binding domain"/>
    <property type="match status" value="1"/>
</dbReference>
<keyword evidence="6 9" id="KW-0472">Membrane</keyword>
<keyword evidence="5" id="KW-1133">Transmembrane helix</keyword>
<evidence type="ECO:0000256" key="2">
    <source>
        <dbReference type="ARBA" id="ARBA00022519"/>
    </source>
</evidence>
<evidence type="ECO:0000259" key="11">
    <source>
        <dbReference type="SMART" id="SM00771"/>
    </source>
</evidence>
<dbReference type="InterPro" id="IPR036765">
    <property type="entry name" value="ZipA_FtsZ-bd_C_sf"/>
</dbReference>
<evidence type="ECO:0000256" key="7">
    <source>
        <dbReference type="ARBA" id="ARBA00023306"/>
    </source>
</evidence>
<evidence type="ECO:0000256" key="8">
    <source>
        <dbReference type="RuleBase" id="RU003612"/>
    </source>
</evidence>
<reference evidence="12 13" key="1">
    <citation type="submission" date="2017-07" db="EMBL/GenBank/DDBJ databases">
        <title>Complete genome sequence of Oryzomicrobium terrae TPP412.</title>
        <authorList>
            <person name="Chiu L.-W."/>
            <person name="Lo K.-J."/>
            <person name="Tsai Y.-M."/>
            <person name="Lin S.-S."/>
            <person name="Kuo C.-H."/>
            <person name="Liu C.-T."/>
        </authorList>
    </citation>
    <scope>NUCLEOTIDE SEQUENCE [LARGE SCALE GENOMIC DNA]</scope>
    <source>
        <strain evidence="12 13">TPP412</strain>
    </source>
</reference>
<sequence>MNELQLALIGLGAAAVGGVVAYNKWQERRHRQVAEALLTPHRGDALLDEVADEGETYASPPMAEPALAVDLPSFAADPLPATGPISRGVFERAEPPFVEPGLTPEAAPAMAFASAGSERGEARAATAPMAGTPRQEPSLGGLPPIDDIPPFMPAEPVMAPAQAATAPRATVPQTPPSAYVLPPVVSQAPIAAPLLRPDPPRGAIALDDQPEAPLAPPPVNEPARAAVPTSSFSAVLLPPELLSAETDYLVALETLEPLPAYQWVDAQREVLGRLSKAVIWVGFDEREGVWTPLEADDPRPMRRIRVGLQLADRRGPLAEHELAAFHSAMRQVADQFMAVADLPLQRGFLETARELDGFCAQVDIQIGLNVVADQQLFPGTKIRALAESAGMSLEASGAFVRRDDLGRAVYALIGHDPGGFAADTMKTLQSRALTFLLDVPRIAHGDRVFLQVVELARRFADSLHGRVVDDNGQPFTDAMIEPIRRQIVQYQTAMAARGIPAGGPVALRLFA</sequence>
<evidence type="ECO:0000256" key="5">
    <source>
        <dbReference type="ARBA" id="ARBA00022989"/>
    </source>
</evidence>
<evidence type="ECO:0000256" key="6">
    <source>
        <dbReference type="ARBA" id="ARBA00023136"/>
    </source>
</evidence>
<evidence type="ECO:0000256" key="4">
    <source>
        <dbReference type="ARBA" id="ARBA00022692"/>
    </source>
</evidence>
<dbReference type="PANTHER" id="PTHR38685">
    <property type="entry name" value="CELL DIVISION PROTEIN ZIPA"/>
    <property type="match status" value="1"/>
</dbReference>
<dbReference type="GO" id="GO:0005886">
    <property type="term" value="C:plasma membrane"/>
    <property type="evidence" value="ECO:0007669"/>
    <property type="project" value="UniProtKB-SubCell"/>
</dbReference>
<organism evidence="12 13">
    <name type="scientific">Oryzomicrobium terrae</name>
    <dbReference type="NCBI Taxonomy" id="1735038"/>
    <lineage>
        <taxon>Bacteria</taxon>
        <taxon>Pseudomonadati</taxon>
        <taxon>Pseudomonadota</taxon>
        <taxon>Betaproteobacteria</taxon>
        <taxon>Rhodocyclales</taxon>
        <taxon>Rhodocyclaceae</taxon>
        <taxon>Oryzomicrobium</taxon>
    </lineage>
</organism>
<evidence type="ECO:0000313" key="12">
    <source>
        <dbReference type="EMBL" id="QEL65159.1"/>
    </source>
</evidence>
<feature type="domain" description="ZipA C-terminal FtsZ-binding" evidence="11">
    <location>
        <begin position="362"/>
        <end position="487"/>
    </location>
</feature>
<evidence type="ECO:0000313" key="13">
    <source>
        <dbReference type="Proteomes" id="UP000323671"/>
    </source>
</evidence>
<dbReference type="SUPFAM" id="SSF64383">
    <property type="entry name" value="Cell-division protein ZipA, C-terminal domain"/>
    <property type="match status" value="1"/>
</dbReference>
<dbReference type="InterPro" id="IPR011919">
    <property type="entry name" value="Cell_div_ZipA"/>
</dbReference>
<name>A0A5C1E961_9RHOO</name>
<protein>
    <recommendedName>
        <fullName evidence="8">Cell division protein ZipA</fullName>
    </recommendedName>
</protein>
<dbReference type="Pfam" id="PF04354">
    <property type="entry name" value="ZipA_C"/>
    <property type="match status" value="1"/>
</dbReference>